<organism evidence="1 2">
    <name type="scientific">Scophthalmus maximus</name>
    <name type="common">Turbot</name>
    <name type="synonym">Psetta maxima</name>
    <dbReference type="NCBI Taxonomy" id="52904"/>
    <lineage>
        <taxon>Eukaryota</taxon>
        <taxon>Metazoa</taxon>
        <taxon>Chordata</taxon>
        <taxon>Craniata</taxon>
        <taxon>Vertebrata</taxon>
        <taxon>Euteleostomi</taxon>
        <taxon>Actinopterygii</taxon>
        <taxon>Neopterygii</taxon>
        <taxon>Teleostei</taxon>
        <taxon>Neoteleostei</taxon>
        <taxon>Acanthomorphata</taxon>
        <taxon>Carangaria</taxon>
        <taxon>Pleuronectiformes</taxon>
        <taxon>Pleuronectoidei</taxon>
        <taxon>Scophthalmidae</taxon>
        <taxon>Scophthalmus</taxon>
    </lineage>
</organism>
<evidence type="ECO:0000313" key="1">
    <source>
        <dbReference type="EMBL" id="AWP20368.1"/>
    </source>
</evidence>
<sequence>MFINCGPLARRRLASQLSPMHFESSAVRTDAFGKPRHRYRQKTAGYSRVVFTSEFHLLSILP</sequence>
<accession>A0A2U9CUT6</accession>
<evidence type="ECO:0000313" key="2">
    <source>
        <dbReference type="Proteomes" id="UP000246464"/>
    </source>
</evidence>
<keyword evidence="2" id="KW-1185">Reference proteome</keyword>
<name>A0A2U9CUT6_SCOMX</name>
<dbReference type="AlphaFoldDB" id="A0A2U9CUT6"/>
<dbReference type="EMBL" id="CP026262">
    <property type="protein sequence ID" value="AWP20368.1"/>
    <property type="molecule type" value="Genomic_DNA"/>
</dbReference>
<protein>
    <submittedName>
        <fullName evidence="1">Uncharacterized protein</fullName>
    </submittedName>
</protein>
<proteinExistence type="predicted"/>
<dbReference type="Proteomes" id="UP000246464">
    <property type="component" value="Chromosome 20"/>
</dbReference>
<gene>
    <name evidence="1" type="ORF">SMAX5B_000221</name>
</gene>
<reference evidence="1 2" key="1">
    <citation type="submission" date="2017-12" db="EMBL/GenBank/DDBJ databases">
        <title>Integrating genomic resources of turbot (Scophthalmus maximus) in depth evaluation of genetic and physical mapping variation across individuals.</title>
        <authorList>
            <person name="Martinez P."/>
        </authorList>
    </citation>
    <scope>NUCLEOTIDE SEQUENCE [LARGE SCALE GENOMIC DNA]</scope>
</reference>